<keyword evidence="1" id="KW-0812">Transmembrane</keyword>
<accession>A0ABP9PLI0</accession>
<comment type="caution">
    <text evidence="2">The sequence shown here is derived from an EMBL/GenBank/DDBJ whole genome shotgun (WGS) entry which is preliminary data.</text>
</comment>
<dbReference type="Proteomes" id="UP001499852">
    <property type="component" value="Unassembled WGS sequence"/>
</dbReference>
<evidence type="ECO:0000313" key="2">
    <source>
        <dbReference type="EMBL" id="GAA5148618.1"/>
    </source>
</evidence>
<reference evidence="3" key="1">
    <citation type="journal article" date="2019" name="Int. J. Syst. Evol. Microbiol.">
        <title>The Global Catalogue of Microorganisms (GCM) 10K type strain sequencing project: providing services to taxonomists for standard genome sequencing and annotation.</title>
        <authorList>
            <consortium name="The Broad Institute Genomics Platform"/>
            <consortium name="The Broad Institute Genome Sequencing Center for Infectious Disease"/>
            <person name="Wu L."/>
            <person name="Ma J."/>
        </authorList>
    </citation>
    <scope>NUCLEOTIDE SEQUENCE [LARGE SCALE GENOMIC DNA]</scope>
    <source>
        <strain evidence="3">JCM 18053</strain>
    </source>
</reference>
<dbReference type="EMBL" id="BAABIA010000011">
    <property type="protein sequence ID" value="GAA5148618.1"/>
    <property type="molecule type" value="Genomic_DNA"/>
</dbReference>
<evidence type="ECO:0008006" key="4">
    <source>
        <dbReference type="Google" id="ProtNLM"/>
    </source>
</evidence>
<keyword evidence="1" id="KW-1133">Transmembrane helix</keyword>
<sequence>MLTNQTIDPNQNGQPKPFILFRPFVAVWHWMVPPTQAHRDRQSKTARWAARIGVGTFCLTLMGLGIYYAKPIQDGYQDWQAEKMVNESRQLAEDGQIVNAVFKAQEAYKVAPDNVNAIRLNTEYLTAMKRPEALFFLDRLESKGATELKDKQTRVKALLNLNRGKEAATLLEEVLALAPTDSMSMKLAEQVWSSSQQSSVLLKTLKTYAEKHPEDTGHSLRVARLQTESANPGERAEGMRRAWTVAEREDADGLAALEFLDSFEVLPPEEAARLIEKLRSHPKTTGRHQVAALKRKLQMNPAQKVQLVQEAIDLARGKTREDLVPMVRWLVEQKEFLQVLALVNEEDAKAFQPLLENYLTALTMLQRFNDLERLVKDPKVEAILNQSVSAFYRAHLAFVMRKPTDEVRRALTAARNAADFERRGDLSMKIAEYAEARGYSDIAESAYKSAALNPRTDRLGYQGLLRASEANGNTEGLLEAATEAARRWPDDPVYVERFLYVNLLTGRQLELTLNETQKLLQQRPEDHLRRLLVALAHWRMKDVESATALLRDLDVGSLSPGQKAILAAMARGSNAKNAADAAKSVVQTIEAQAKMLPEERAFLEKATF</sequence>
<protein>
    <recommendedName>
        <fullName evidence="4">Tetratricopeptide repeat protein</fullName>
    </recommendedName>
</protein>
<name>A0ABP9PLI0_9BACT</name>
<gene>
    <name evidence="2" type="ORF">GCM10023213_45200</name>
</gene>
<dbReference type="RefSeq" id="WP_345738682.1">
    <property type="nucleotide sequence ID" value="NZ_BAABIA010000011.1"/>
</dbReference>
<organism evidence="2 3">
    <name type="scientific">Prosthecobacter algae</name>
    <dbReference type="NCBI Taxonomy" id="1144682"/>
    <lineage>
        <taxon>Bacteria</taxon>
        <taxon>Pseudomonadati</taxon>
        <taxon>Verrucomicrobiota</taxon>
        <taxon>Verrucomicrobiia</taxon>
        <taxon>Verrucomicrobiales</taxon>
        <taxon>Verrucomicrobiaceae</taxon>
        <taxon>Prosthecobacter</taxon>
    </lineage>
</organism>
<keyword evidence="3" id="KW-1185">Reference proteome</keyword>
<feature type="transmembrane region" description="Helical" evidence="1">
    <location>
        <begin position="48"/>
        <end position="69"/>
    </location>
</feature>
<keyword evidence="1" id="KW-0472">Membrane</keyword>
<evidence type="ECO:0000313" key="3">
    <source>
        <dbReference type="Proteomes" id="UP001499852"/>
    </source>
</evidence>
<dbReference type="InterPro" id="IPR011990">
    <property type="entry name" value="TPR-like_helical_dom_sf"/>
</dbReference>
<proteinExistence type="predicted"/>
<dbReference type="SUPFAM" id="SSF48452">
    <property type="entry name" value="TPR-like"/>
    <property type="match status" value="1"/>
</dbReference>
<evidence type="ECO:0000256" key="1">
    <source>
        <dbReference type="SAM" id="Phobius"/>
    </source>
</evidence>